<dbReference type="EMBL" id="BQKV01000042">
    <property type="protein sequence ID" value="GJN64773.1"/>
    <property type="molecule type" value="Genomic_DNA"/>
</dbReference>
<organism evidence="2 3">
    <name type="scientific">Faecalibacterium gallinarum</name>
    <dbReference type="NCBI Taxonomy" id="2903556"/>
    <lineage>
        <taxon>Bacteria</taxon>
        <taxon>Bacillati</taxon>
        <taxon>Bacillota</taxon>
        <taxon>Clostridia</taxon>
        <taxon>Eubacteriales</taxon>
        <taxon>Oscillospiraceae</taxon>
        <taxon>Faecalibacterium</taxon>
    </lineage>
</organism>
<comment type="caution">
    <text evidence="2">The sequence shown here is derived from an EMBL/GenBank/DDBJ whole genome shotgun (WGS) entry which is preliminary data.</text>
</comment>
<dbReference type="Gene3D" id="3.90.1530.10">
    <property type="entry name" value="Conserved hypothetical protein from pyrococcus furiosus pfu- 392566-001, ParB domain"/>
    <property type="match status" value="1"/>
</dbReference>
<name>A0AA37IYY0_9FIRM</name>
<proteinExistence type="predicted"/>
<evidence type="ECO:0008006" key="4">
    <source>
        <dbReference type="Google" id="ProtNLM"/>
    </source>
</evidence>
<dbReference type="SUPFAM" id="SSF110849">
    <property type="entry name" value="ParB/Sulfiredoxin"/>
    <property type="match status" value="1"/>
</dbReference>
<dbReference type="InterPro" id="IPR036086">
    <property type="entry name" value="ParB/Sulfiredoxin_sf"/>
</dbReference>
<sequence>MLQHLTIDPEFASKIPPLREEEMKQLEENILADGVVINPLIVWNGVIVDGHNRYHILQQHPEIQFTTYEKQFPDRYAAISWICKNQLGRRNLTPQQFKYLIGQQYDAEKLAERFRGNQYTSVERSGCGQNVHNQNPERTAEKIARENNLNEKYVRRAGHFAQGVDAAEEAVPGIKQEILTGSIKPTEKAVAAIAKAPLEERPALVQQLRQTKEPDKPKEKPTPKRSAAETLQAIQDISDNMLQSNGEIDADDICAELEDALDTMIFRWDTCLENNKELRSACRDGIRSLTDKGIQYLKEMRRTT</sequence>
<feature type="region of interest" description="Disordered" evidence="1">
    <location>
        <begin position="208"/>
        <end position="227"/>
    </location>
</feature>
<evidence type="ECO:0000313" key="3">
    <source>
        <dbReference type="Proteomes" id="UP001055185"/>
    </source>
</evidence>
<dbReference type="AlphaFoldDB" id="A0AA37IYY0"/>
<evidence type="ECO:0000256" key="1">
    <source>
        <dbReference type="SAM" id="MobiDB-lite"/>
    </source>
</evidence>
<keyword evidence="3" id="KW-1185">Reference proteome</keyword>
<accession>A0AA37IYY0</accession>
<dbReference type="Proteomes" id="UP001055185">
    <property type="component" value="Unassembled WGS sequence"/>
</dbReference>
<feature type="compositionally biased region" description="Basic and acidic residues" evidence="1">
    <location>
        <begin position="210"/>
        <end position="222"/>
    </location>
</feature>
<gene>
    <name evidence="2" type="ORF">JCM17207_13980</name>
</gene>
<reference evidence="2" key="1">
    <citation type="journal article" date="2022" name="Int. J. Syst. Evol. Microbiol.">
        <title>Genome-based, phenotypic and chemotaxonomic classification of Faecalibacterium strains: proposal of three novel species Faecalibacterium duncaniae sp. nov., Faecalibacterium hattorii sp. nov. and Faecalibacterium gallinarum sp. nov. .</title>
        <authorList>
            <person name="Sakamoto M."/>
            <person name="Sakurai N."/>
            <person name="Tanno H."/>
            <person name="Iino T."/>
            <person name="Ohkuma M."/>
            <person name="Endo A."/>
        </authorList>
    </citation>
    <scope>NUCLEOTIDE SEQUENCE</scope>
    <source>
        <strain evidence="2">JCM 17207</strain>
    </source>
</reference>
<protein>
    <recommendedName>
        <fullName evidence="4">ParB/Sulfiredoxin domain-containing protein</fullName>
    </recommendedName>
</protein>
<evidence type="ECO:0000313" key="2">
    <source>
        <dbReference type="EMBL" id="GJN64773.1"/>
    </source>
</evidence>